<dbReference type="STRING" id="53326.A0A016TTG3"/>
<feature type="transmembrane region" description="Helical" evidence="2">
    <location>
        <begin position="99"/>
        <end position="125"/>
    </location>
</feature>
<accession>A0A016TTG3</accession>
<name>A0A016TTG3_9BILA</name>
<feature type="region of interest" description="Disordered" evidence="1">
    <location>
        <begin position="442"/>
        <end position="467"/>
    </location>
</feature>
<proteinExistence type="predicted"/>
<evidence type="ECO:0000256" key="2">
    <source>
        <dbReference type="SAM" id="Phobius"/>
    </source>
</evidence>
<reference evidence="4" key="1">
    <citation type="journal article" date="2015" name="Nat. Genet.">
        <title>The genome and transcriptome of the zoonotic hookworm Ancylostoma ceylanicum identify infection-specific gene families.</title>
        <authorList>
            <person name="Schwarz E.M."/>
            <person name="Hu Y."/>
            <person name="Antoshechkin I."/>
            <person name="Miller M.M."/>
            <person name="Sternberg P.W."/>
            <person name="Aroian R.V."/>
        </authorList>
    </citation>
    <scope>NUCLEOTIDE SEQUENCE</scope>
    <source>
        <strain evidence="4">HY135</strain>
    </source>
</reference>
<gene>
    <name evidence="3" type="primary">Acey_s0079.g1269</name>
    <name evidence="3" type="ORF">Y032_0079g1269</name>
</gene>
<organism evidence="3 4">
    <name type="scientific">Ancylostoma ceylanicum</name>
    <dbReference type="NCBI Taxonomy" id="53326"/>
    <lineage>
        <taxon>Eukaryota</taxon>
        <taxon>Metazoa</taxon>
        <taxon>Ecdysozoa</taxon>
        <taxon>Nematoda</taxon>
        <taxon>Chromadorea</taxon>
        <taxon>Rhabditida</taxon>
        <taxon>Rhabditina</taxon>
        <taxon>Rhabditomorpha</taxon>
        <taxon>Strongyloidea</taxon>
        <taxon>Ancylostomatidae</taxon>
        <taxon>Ancylostomatinae</taxon>
        <taxon>Ancylostoma</taxon>
    </lineage>
</organism>
<keyword evidence="2" id="KW-0812">Transmembrane</keyword>
<protein>
    <submittedName>
        <fullName evidence="3">Uncharacterized protein</fullName>
    </submittedName>
</protein>
<feature type="compositionally biased region" description="Basic and acidic residues" evidence="1">
    <location>
        <begin position="455"/>
        <end position="467"/>
    </location>
</feature>
<keyword evidence="2" id="KW-0472">Membrane</keyword>
<comment type="caution">
    <text evidence="3">The sequence shown here is derived from an EMBL/GenBank/DDBJ whole genome shotgun (WGS) entry which is preliminary data.</text>
</comment>
<dbReference type="AlphaFoldDB" id="A0A016TTG3"/>
<evidence type="ECO:0000256" key="1">
    <source>
        <dbReference type="SAM" id="MobiDB-lite"/>
    </source>
</evidence>
<dbReference type="OrthoDB" id="5832223at2759"/>
<feature type="transmembrane region" description="Helical" evidence="2">
    <location>
        <begin position="32"/>
        <end position="55"/>
    </location>
</feature>
<evidence type="ECO:0000313" key="3">
    <source>
        <dbReference type="EMBL" id="EYC05942.1"/>
    </source>
</evidence>
<evidence type="ECO:0000313" key="4">
    <source>
        <dbReference type="Proteomes" id="UP000024635"/>
    </source>
</evidence>
<keyword evidence="2" id="KW-1133">Transmembrane helix</keyword>
<dbReference type="EMBL" id="JARK01001415">
    <property type="protein sequence ID" value="EYC05942.1"/>
    <property type="molecule type" value="Genomic_DNA"/>
</dbReference>
<sequence length="509" mass="59329">MRSFILSVAGLLVLFFHHPAIFLISSFDCSTWYYMITTCYSLGLGFFALEALNLYEVSRLKQRNSWVGTVEETGFKMPKMAVATSWTCLGNFVKETIDLWLPVVLINACAAVAATLFSYYGWFILRKVPQFRQKMSIYLEERDLSEKYNIEKCYRNVVFTAFGPWLLCGVWLTLALSTDRVAEPALNNLAKVFSMLYTMCNALQSVLTTTSLYSTCTWYAMRFLPCKYSPAYDPVTLWKRSEVLERYRLRKNGTWKLRTMTVSQGPARNYPWTAAHPDYVPILVRGRLQTRWMRKYAEIRTGNDCSKFEALYVVYLLEFDKERAHMCSKGVNDQISFLFCQWFIRTYIMDPQKDIAKAKAGATETELLHSKFYELWDSLKILQPPGPPNSVDLREYFTALVSYLKLFEYDPFESCPLSTTDCYGNTQRVVFLRTPVRRLNPALFKGNHSDQNSEEDQKKGMKQRGKEEGRFDQWWMLTRKQKRIVKLHQILDLIATLIPTMYSKSHSKE</sequence>
<dbReference type="Proteomes" id="UP000024635">
    <property type="component" value="Unassembled WGS sequence"/>
</dbReference>
<keyword evidence="4" id="KW-1185">Reference proteome</keyword>